<dbReference type="Pfam" id="PF10977">
    <property type="entry name" value="DUF2797"/>
    <property type="match status" value="1"/>
</dbReference>
<protein>
    <submittedName>
        <fullName evidence="1">DUF2797 domain-containing protein</fullName>
    </submittedName>
</protein>
<keyword evidence="2" id="KW-1185">Reference proteome</keyword>
<sequence>MWQLIGQGALEKMEASQADQVQYQLDLGQGAIALNLLLGKRVRLRYCGSIHCVHCGRLTKKSFNQGYCYPCFTQLAACDPCMLDPVRCHYEQGTCREPEWGEQVCMQDHFVYLADTSAAKVGITRSSQVPRRWLDQGATSGLLLMRTRTRQQAGFVEDLLRSQLSDRTAWQRMLKGQSEAVDLLALREQLLQDFAEPLTDLTQRFGIQAIQPLLEQQPQHFVYPVLQYPSKVKAHNLDKDAEVSGQLLGIKGQYWILDTGVINIRKYTAYQVELAIEH</sequence>
<reference evidence="1 2" key="1">
    <citation type="submission" date="2024-09" db="EMBL/GenBank/DDBJ databases">
        <authorList>
            <person name="Sun Q."/>
            <person name="Mori K."/>
        </authorList>
    </citation>
    <scope>NUCLEOTIDE SEQUENCE [LARGE SCALE GENOMIC DNA]</scope>
    <source>
        <strain evidence="1 2">ATCC 51285</strain>
    </source>
</reference>
<evidence type="ECO:0000313" key="2">
    <source>
        <dbReference type="Proteomes" id="UP001589628"/>
    </source>
</evidence>
<gene>
    <name evidence="1" type="ORF">ACFFLH_01400</name>
</gene>
<name>A0ABV5Z715_9GAMM</name>
<evidence type="ECO:0000313" key="1">
    <source>
        <dbReference type="EMBL" id="MFB9885067.1"/>
    </source>
</evidence>
<accession>A0ABV5Z715</accession>
<dbReference type="InterPro" id="IPR021246">
    <property type="entry name" value="DUF2797"/>
</dbReference>
<organism evidence="1 2">
    <name type="scientific">Balneatrix alpica</name>
    <dbReference type="NCBI Taxonomy" id="75684"/>
    <lineage>
        <taxon>Bacteria</taxon>
        <taxon>Pseudomonadati</taxon>
        <taxon>Pseudomonadota</taxon>
        <taxon>Gammaproteobacteria</taxon>
        <taxon>Oceanospirillales</taxon>
        <taxon>Balneatrichaceae</taxon>
        <taxon>Balneatrix</taxon>
    </lineage>
</organism>
<comment type="caution">
    <text evidence="1">The sequence shown here is derived from an EMBL/GenBank/DDBJ whole genome shotgun (WGS) entry which is preliminary data.</text>
</comment>
<proteinExistence type="predicted"/>
<dbReference type="RefSeq" id="WP_027313316.1">
    <property type="nucleotide sequence ID" value="NZ_JBHLZN010000001.1"/>
</dbReference>
<dbReference type="EMBL" id="JBHLZN010000001">
    <property type="protein sequence ID" value="MFB9885067.1"/>
    <property type="molecule type" value="Genomic_DNA"/>
</dbReference>
<dbReference type="Proteomes" id="UP001589628">
    <property type="component" value="Unassembled WGS sequence"/>
</dbReference>